<accession>A0A7G3ZBL8</accession>
<dbReference type="Gene3D" id="6.10.140.1020">
    <property type="match status" value="1"/>
</dbReference>
<evidence type="ECO:0000313" key="8">
    <source>
        <dbReference type="EMBL" id="QLL30904.1"/>
    </source>
</evidence>
<comment type="subcellular location">
    <subcellularLocation>
        <location evidence="1">Nucleus</location>
    </subcellularLocation>
</comment>
<evidence type="ECO:0000256" key="3">
    <source>
        <dbReference type="ARBA" id="ARBA00022763"/>
    </source>
</evidence>
<reference evidence="8 9" key="1">
    <citation type="submission" date="2020-06" db="EMBL/GenBank/DDBJ databases">
        <title>The yeast mating-type switching endonuclease HO is a domesticated member of an unorthodox homing genetic element family.</title>
        <authorList>
            <person name="Coughlan A.Y."/>
            <person name="Lombardi L."/>
            <person name="Braun-Galleani S."/>
            <person name="Martos A.R."/>
            <person name="Galeote V."/>
            <person name="Bigey F."/>
            <person name="Dequin S."/>
            <person name="Byrne K.P."/>
            <person name="Wolfe K.H."/>
        </authorList>
    </citation>
    <scope>NUCLEOTIDE SEQUENCE [LARGE SCALE GENOMIC DNA]</scope>
    <source>
        <strain evidence="8 9">CBS764</strain>
    </source>
</reference>
<dbReference type="GeneID" id="59324001"/>
<dbReference type="Pfam" id="PF10376">
    <property type="entry name" value="Mei5"/>
    <property type="match status" value="1"/>
</dbReference>
<keyword evidence="9" id="KW-1185">Reference proteome</keyword>
<protein>
    <recommendedName>
        <fullName evidence="10">Meiosis protein 5</fullName>
    </recommendedName>
</protein>
<comment type="similarity">
    <text evidence="2">Belongs to the SFR1/MEI5 family.</text>
</comment>
<gene>
    <name evidence="8" type="ORF">HG536_0A07190</name>
</gene>
<name>A0A7G3ZBL8_9SACH</name>
<keyword evidence="5" id="KW-0539">Nucleus</keyword>
<organism evidence="8 9">
    <name type="scientific">Torulaspora globosa</name>
    <dbReference type="NCBI Taxonomy" id="48254"/>
    <lineage>
        <taxon>Eukaryota</taxon>
        <taxon>Fungi</taxon>
        <taxon>Dikarya</taxon>
        <taxon>Ascomycota</taxon>
        <taxon>Saccharomycotina</taxon>
        <taxon>Saccharomycetes</taxon>
        <taxon>Saccharomycetales</taxon>
        <taxon>Saccharomycetaceae</taxon>
        <taxon>Torulaspora</taxon>
    </lineage>
</organism>
<keyword evidence="4" id="KW-0234">DNA repair</keyword>
<dbReference type="GO" id="GO:0006281">
    <property type="term" value="P:DNA repair"/>
    <property type="evidence" value="ECO:0007669"/>
    <property type="project" value="UniProtKB-KW"/>
</dbReference>
<evidence type="ECO:0000256" key="7">
    <source>
        <dbReference type="SAM" id="MobiDB-lite"/>
    </source>
</evidence>
<dbReference type="AlphaFoldDB" id="A0A7G3ZBL8"/>
<keyword evidence="6" id="KW-0175">Coiled coil</keyword>
<evidence type="ECO:0000256" key="1">
    <source>
        <dbReference type="ARBA" id="ARBA00004123"/>
    </source>
</evidence>
<dbReference type="OrthoDB" id="27934at2759"/>
<evidence type="ECO:0000256" key="4">
    <source>
        <dbReference type="ARBA" id="ARBA00023204"/>
    </source>
</evidence>
<dbReference type="EMBL" id="CP059246">
    <property type="protein sequence ID" value="QLL30904.1"/>
    <property type="molecule type" value="Genomic_DNA"/>
</dbReference>
<feature type="region of interest" description="Disordered" evidence="7">
    <location>
        <begin position="1"/>
        <end position="49"/>
    </location>
</feature>
<sequence>MDDTTMVDSSPAGVAEKPYKNKAGDRAACASTSRRSGPRKTVQKRDVSVEDRKLATQTRLLFNELSRQKASYKKHIDQLKQAIKILESFETEERILDLISKWRGVSQAGMSYMLNSTLLKIDKMGGYEELLRRECEAEKRKIEYQFSDNLQEDMEAVFESEDFQALSEEMQQEYREQMMEQVKEAQIRKEKEFAEIELKMKQSAGQEMSMQELSKRMKLEYSMIFPD</sequence>
<evidence type="ECO:0000313" key="9">
    <source>
        <dbReference type="Proteomes" id="UP000515788"/>
    </source>
</evidence>
<dbReference type="Proteomes" id="UP000515788">
    <property type="component" value="Chromosome 1"/>
</dbReference>
<evidence type="ECO:0000256" key="5">
    <source>
        <dbReference type="ARBA" id="ARBA00023242"/>
    </source>
</evidence>
<feature type="coiled-coil region" evidence="6">
    <location>
        <begin position="62"/>
        <end position="92"/>
    </location>
</feature>
<proteinExistence type="inferred from homology"/>
<keyword evidence="3" id="KW-0227">DNA damage</keyword>
<dbReference type="RefSeq" id="XP_037137579.1">
    <property type="nucleotide sequence ID" value="XM_037281684.1"/>
</dbReference>
<evidence type="ECO:0000256" key="6">
    <source>
        <dbReference type="SAM" id="Coils"/>
    </source>
</evidence>
<dbReference type="GO" id="GO:0005634">
    <property type="term" value="C:nucleus"/>
    <property type="evidence" value="ECO:0007669"/>
    <property type="project" value="UniProtKB-SubCell"/>
</dbReference>
<dbReference type="InterPro" id="IPR018468">
    <property type="entry name" value="SFR1/Mei5"/>
</dbReference>
<evidence type="ECO:0008006" key="10">
    <source>
        <dbReference type="Google" id="ProtNLM"/>
    </source>
</evidence>
<evidence type="ECO:0000256" key="2">
    <source>
        <dbReference type="ARBA" id="ARBA00008729"/>
    </source>
</evidence>
<dbReference type="KEGG" id="tgb:HG536_0A07190"/>